<keyword evidence="2" id="KW-1185">Reference proteome</keyword>
<organism evidence="1 2">
    <name type="scientific">Dendrothele bispora (strain CBS 962.96)</name>
    <dbReference type="NCBI Taxonomy" id="1314807"/>
    <lineage>
        <taxon>Eukaryota</taxon>
        <taxon>Fungi</taxon>
        <taxon>Dikarya</taxon>
        <taxon>Basidiomycota</taxon>
        <taxon>Agaricomycotina</taxon>
        <taxon>Agaricomycetes</taxon>
        <taxon>Agaricomycetidae</taxon>
        <taxon>Agaricales</taxon>
        <taxon>Agaricales incertae sedis</taxon>
        <taxon>Dendrothele</taxon>
    </lineage>
</organism>
<accession>A0A4S8KIW7</accession>
<dbReference type="AlphaFoldDB" id="A0A4S8KIW7"/>
<evidence type="ECO:0000313" key="2">
    <source>
        <dbReference type="Proteomes" id="UP000297245"/>
    </source>
</evidence>
<evidence type="ECO:0000313" key="1">
    <source>
        <dbReference type="EMBL" id="THU75396.1"/>
    </source>
</evidence>
<proteinExistence type="predicted"/>
<feature type="non-terminal residue" evidence="1">
    <location>
        <position position="115"/>
    </location>
</feature>
<dbReference type="Proteomes" id="UP000297245">
    <property type="component" value="Unassembled WGS sequence"/>
</dbReference>
<name>A0A4S8KIW7_DENBC</name>
<reference evidence="1 2" key="1">
    <citation type="journal article" date="2019" name="Nat. Ecol. Evol.">
        <title>Megaphylogeny resolves global patterns of mushroom evolution.</title>
        <authorList>
            <person name="Varga T."/>
            <person name="Krizsan K."/>
            <person name="Foldi C."/>
            <person name="Dima B."/>
            <person name="Sanchez-Garcia M."/>
            <person name="Sanchez-Ramirez S."/>
            <person name="Szollosi G.J."/>
            <person name="Szarkandi J.G."/>
            <person name="Papp V."/>
            <person name="Albert L."/>
            <person name="Andreopoulos W."/>
            <person name="Angelini C."/>
            <person name="Antonin V."/>
            <person name="Barry K.W."/>
            <person name="Bougher N.L."/>
            <person name="Buchanan P."/>
            <person name="Buyck B."/>
            <person name="Bense V."/>
            <person name="Catcheside P."/>
            <person name="Chovatia M."/>
            <person name="Cooper J."/>
            <person name="Damon W."/>
            <person name="Desjardin D."/>
            <person name="Finy P."/>
            <person name="Geml J."/>
            <person name="Haridas S."/>
            <person name="Hughes K."/>
            <person name="Justo A."/>
            <person name="Karasinski D."/>
            <person name="Kautmanova I."/>
            <person name="Kiss B."/>
            <person name="Kocsube S."/>
            <person name="Kotiranta H."/>
            <person name="LaButti K.M."/>
            <person name="Lechner B.E."/>
            <person name="Liimatainen K."/>
            <person name="Lipzen A."/>
            <person name="Lukacs Z."/>
            <person name="Mihaltcheva S."/>
            <person name="Morgado L.N."/>
            <person name="Niskanen T."/>
            <person name="Noordeloos M.E."/>
            <person name="Ohm R.A."/>
            <person name="Ortiz-Santana B."/>
            <person name="Ovrebo C."/>
            <person name="Racz N."/>
            <person name="Riley R."/>
            <person name="Savchenko A."/>
            <person name="Shiryaev A."/>
            <person name="Soop K."/>
            <person name="Spirin V."/>
            <person name="Szebenyi C."/>
            <person name="Tomsovsky M."/>
            <person name="Tulloss R.E."/>
            <person name="Uehling J."/>
            <person name="Grigoriev I.V."/>
            <person name="Vagvolgyi C."/>
            <person name="Papp T."/>
            <person name="Martin F.M."/>
            <person name="Miettinen O."/>
            <person name="Hibbett D.S."/>
            <person name="Nagy L.G."/>
        </authorList>
    </citation>
    <scope>NUCLEOTIDE SEQUENCE [LARGE SCALE GENOMIC DNA]</scope>
    <source>
        <strain evidence="1 2">CBS 962.96</strain>
    </source>
</reference>
<gene>
    <name evidence="1" type="ORF">K435DRAFT_974843</name>
</gene>
<protein>
    <submittedName>
        <fullName evidence="1">Uncharacterized protein</fullName>
    </submittedName>
</protein>
<sequence>MTRLCLRRCCRIRLNGALGAVLLLMYVSNPPFHLIPTCLSVRFQPAFSFDSNPPFHKLFSTRLFIFFSTRLSVCFPVHLTTMAYMELAAAMGRDWSRFGMKKFTYLQDKHTEMYL</sequence>
<dbReference type="EMBL" id="ML182221">
    <property type="protein sequence ID" value="THU75396.1"/>
    <property type="molecule type" value="Genomic_DNA"/>
</dbReference>